<evidence type="ECO:0008006" key="3">
    <source>
        <dbReference type="Google" id="ProtNLM"/>
    </source>
</evidence>
<organism evidence="1 2">
    <name type="scientific">Kordia antarctica</name>
    <dbReference type="NCBI Taxonomy" id="1218801"/>
    <lineage>
        <taxon>Bacteria</taxon>
        <taxon>Pseudomonadati</taxon>
        <taxon>Bacteroidota</taxon>
        <taxon>Flavobacteriia</taxon>
        <taxon>Flavobacteriales</taxon>
        <taxon>Flavobacteriaceae</taxon>
        <taxon>Kordia</taxon>
    </lineage>
</organism>
<dbReference type="OrthoDB" id="1150971at2"/>
<dbReference type="KEGG" id="kan:IMCC3317_22530"/>
<dbReference type="EMBL" id="CP019288">
    <property type="protein sequence ID" value="QHI36883.1"/>
    <property type="molecule type" value="Genomic_DNA"/>
</dbReference>
<proteinExistence type="predicted"/>
<reference evidence="1 2" key="1">
    <citation type="journal article" date="2013" name="Int. J. Syst. Evol. Microbiol.">
        <title>Kordia antarctica sp. nov., isolated from Antarctic seawater.</title>
        <authorList>
            <person name="Baek K."/>
            <person name="Choi A."/>
            <person name="Kang I."/>
            <person name="Lee K."/>
            <person name="Cho J.C."/>
        </authorList>
    </citation>
    <scope>NUCLEOTIDE SEQUENCE [LARGE SCALE GENOMIC DNA]</scope>
    <source>
        <strain evidence="1 2">IMCC3317</strain>
    </source>
</reference>
<gene>
    <name evidence="1" type="ORF">IMCC3317_22530</name>
</gene>
<name>A0A7L4ZJJ1_9FLAO</name>
<protein>
    <recommendedName>
        <fullName evidence="3">Beta-barrel assembly-enhancing protease</fullName>
    </recommendedName>
</protein>
<dbReference type="Proteomes" id="UP000464657">
    <property type="component" value="Chromosome"/>
</dbReference>
<dbReference type="SUPFAM" id="SSF81901">
    <property type="entry name" value="HCP-like"/>
    <property type="match status" value="1"/>
</dbReference>
<dbReference type="RefSeq" id="WP_160129553.1">
    <property type="nucleotide sequence ID" value="NZ_CP019288.1"/>
</dbReference>
<evidence type="ECO:0000313" key="1">
    <source>
        <dbReference type="EMBL" id="QHI36883.1"/>
    </source>
</evidence>
<dbReference type="InterPro" id="IPR011990">
    <property type="entry name" value="TPR-like_helical_dom_sf"/>
</dbReference>
<sequence>MKNLIFILTLTIFAAGFSEVTAQEATQFEKLLEKNVLLLDSIKDKDTCEDVLFRFERLRKVSPDEWLPSYYSAYCKLILTRWRIDKEDLTNEAISQLEETIKTANNSEVMTLLARAYMTKIELQKSSGPRYTGKVKTLLKDAVEKDPNNPRAFLMYGKFYYYFPGFVGGDKEKGIKLFEKAAPIFESEKVKNDEKYTYLPHWGKNLNEWYLKTFKK</sequence>
<keyword evidence="2" id="KW-1185">Reference proteome</keyword>
<evidence type="ECO:0000313" key="2">
    <source>
        <dbReference type="Proteomes" id="UP000464657"/>
    </source>
</evidence>
<dbReference type="AlphaFoldDB" id="A0A7L4ZJJ1"/>
<dbReference type="Gene3D" id="1.25.40.10">
    <property type="entry name" value="Tetratricopeptide repeat domain"/>
    <property type="match status" value="1"/>
</dbReference>
<accession>A0A7L4ZJJ1</accession>